<dbReference type="PANTHER" id="PTHR43767:SF1">
    <property type="entry name" value="NONRIBOSOMAL PEPTIDE SYNTHASE PES1 (EUROFUNG)-RELATED"/>
    <property type="match status" value="1"/>
</dbReference>
<keyword evidence="4" id="KW-1185">Reference proteome</keyword>
<dbReference type="CDD" id="cd05934">
    <property type="entry name" value="FACL_DitJ_like"/>
    <property type="match status" value="1"/>
</dbReference>
<dbReference type="PANTHER" id="PTHR43767">
    <property type="entry name" value="LONG-CHAIN-FATTY-ACID--COA LIGASE"/>
    <property type="match status" value="1"/>
</dbReference>
<evidence type="ECO:0000259" key="1">
    <source>
        <dbReference type="Pfam" id="PF00501"/>
    </source>
</evidence>
<feature type="domain" description="AMP-binding enzyme C-terminal" evidence="2">
    <location>
        <begin position="450"/>
        <end position="523"/>
    </location>
</feature>
<accession>A0A158J5R8</accession>
<dbReference type="OrthoDB" id="9766486at2"/>
<evidence type="ECO:0000313" key="3">
    <source>
        <dbReference type="EMBL" id="SAL64105.1"/>
    </source>
</evidence>
<dbReference type="Pfam" id="PF00501">
    <property type="entry name" value="AMP-binding"/>
    <property type="match status" value="1"/>
</dbReference>
<protein>
    <submittedName>
        <fullName evidence="3">AMP-binding enzyme</fullName>
    </submittedName>
</protein>
<dbReference type="InterPro" id="IPR025110">
    <property type="entry name" value="AMP-bd_C"/>
</dbReference>
<reference evidence="3" key="1">
    <citation type="submission" date="2016-01" db="EMBL/GenBank/DDBJ databases">
        <authorList>
            <person name="Peeters C."/>
        </authorList>
    </citation>
    <scope>NUCLEOTIDE SEQUENCE [LARGE SCALE GENOMIC DNA]</scope>
    <source>
        <strain evidence="3">LMG 22940</strain>
    </source>
</reference>
<organism evidence="3 4">
    <name type="scientific">Caballeronia choica</name>
    <dbReference type="NCBI Taxonomy" id="326476"/>
    <lineage>
        <taxon>Bacteria</taxon>
        <taxon>Pseudomonadati</taxon>
        <taxon>Pseudomonadota</taxon>
        <taxon>Betaproteobacteria</taxon>
        <taxon>Burkholderiales</taxon>
        <taxon>Burkholderiaceae</taxon>
        <taxon>Caballeronia</taxon>
    </lineage>
</organism>
<dbReference type="PROSITE" id="PS00455">
    <property type="entry name" value="AMP_BINDING"/>
    <property type="match status" value="1"/>
</dbReference>
<dbReference type="InterPro" id="IPR000873">
    <property type="entry name" value="AMP-dep_synth/lig_dom"/>
</dbReference>
<dbReference type="InterPro" id="IPR045851">
    <property type="entry name" value="AMP-bd_C_sf"/>
</dbReference>
<sequence length="552" mass="62283">MGQWDDKFERAERKWASWTMREYAQHDRVLGRIIEDKAREHPYREVFQFRDEAITFEQLNQTVNRVANGFLGLGIEPGGKVALMLPNCPAFLFAWFALNRIGAVCVPVNVALKGEGLAYQIDQADCVALVADDAYLDALDAIAERLPKLRHTVMVGTHGGAVRLTRWPRVESLYFDELLARPERAPGVAVDFRALATISYTSGTTGLSKGVMISHHYWYEIWSQAVRYARYTEDDVLYTGLPFFHTSAHGTTGPAILTGAKAVLVERFSASRMLDDCRRWNCTSAKYIGGMVSILMKQEPSPEDRDNPLRLMVGAAAPKHLWHAFEARFNTRLLELYGMTECSGCLVNPMEDRRPGSCGKALNGYDVRLVDENDNEVPRGKVGEFVVRPERPHLGTTGYYRQPEATLELFRNLWIHTGDLATQDEDGYFYYVDRKKQALRRRGENISSFEVEAVISAHPGVAESCVVGVPSELGEDDVKAVIVLKPGQRVSEAELIGWCEPRLSYFAIPRYIAFRAHLPKTPSQRVEKYRLRDEGVTADCWDREQAGIVLAR</sequence>
<evidence type="ECO:0000259" key="2">
    <source>
        <dbReference type="Pfam" id="PF13193"/>
    </source>
</evidence>
<dbReference type="InterPro" id="IPR020845">
    <property type="entry name" value="AMP-binding_CS"/>
</dbReference>
<evidence type="ECO:0000313" key="4">
    <source>
        <dbReference type="Proteomes" id="UP000054770"/>
    </source>
</evidence>
<dbReference type="Pfam" id="PF13193">
    <property type="entry name" value="AMP-binding_C"/>
    <property type="match status" value="1"/>
</dbReference>
<dbReference type="Gene3D" id="3.40.50.12780">
    <property type="entry name" value="N-terminal domain of ligase-like"/>
    <property type="match status" value="1"/>
</dbReference>
<dbReference type="AlphaFoldDB" id="A0A158J5R8"/>
<dbReference type="GO" id="GO:0016878">
    <property type="term" value="F:acid-thiol ligase activity"/>
    <property type="evidence" value="ECO:0007669"/>
    <property type="project" value="UniProtKB-ARBA"/>
</dbReference>
<dbReference type="InterPro" id="IPR050237">
    <property type="entry name" value="ATP-dep_AMP-bd_enzyme"/>
</dbReference>
<dbReference type="RefSeq" id="WP_087645578.1">
    <property type="nucleotide sequence ID" value="NZ_FCON02000035.1"/>
</dbReference>
<dbReference type="InterPro" id="IPR042099">
    <property type="entry name" value="ANL_N_sf"/>
</dbReference>
<gene>
    <name evidence="3" type="ORF">AWB68_03471</name>
</gene>
<comment type="caution">
    <text evidence="3">The sequence shown here is derived from an EMBL/GenBank/DDBJ whole genome shotgun (WGS) entry which is preliminary data.</text>
</comment>
<dbReference type="SUPFAM" id="SSF56801">
    <property type="entry name" value="Acetyl-CoA synthetase-like"/>
    <property type="match status" value="1"/>
</dbReference>
<dbReference type="Proteomes" id="UP000054770">
    <property type="component" value="Unassembled WGS sequence"/>
</dbReference>
<feature type="domain" description="AMP-dependent synthetase/ligase" evidence="1">
    <location>
        <begin position="35"/>
        <end position="388"/>
    </location>
</feature>
<name>A0A158J5R8_9BURK</name>
<dbReference type="Gene3D" id="3.30.300.30">
    <property type="match status" value="1"/>
</dbReference>
<proteinExistence type="predicted"/>
<dbReference type="EMBL" id="FCON02000035">
    <property type="protein sequence ID" value="SAL64105.1"/>
    <property type="molecule type" value="Genomic_DNA"/>
</dbReference>